<keyword evidence="1" id="KW-0560">Oxidoreductase</keyword>
<evidence type="ECO:0000256" key="1">
    <source>
        <dbReference type="ARBA" id="ARBA00023002"/>
    </source>
</evidence>
<protein>
    <recommendedName>
        <fullName evidence="3">D-isomer specific 2-hydroxyacid dehydrogenase NAD-binding domain-containing protein</fullName>
    </recommendedName>
</protein>
<comment type="caution">
    <text evidence="4">The sequence shown here is derived from an EMBL/GenBank/DDBJ whole genome shotgun (WGS) entry which is preliminary data.</text>
</comment>
<sequence length="358" mass="40417">MIYSPRSLDKTGCYYSWLPDTRMAATGRTVYVLSVIPRLAKLVQEKLPDVNVIEVQHKGTVEEKYNKKIYDEEILALQDAEVLLVDNNILAEISDKLPKVKWAQGTWAGVEVFLRNPEKLPPFPVSRMASDTFSQLMAEYTVGWILIHERGWLDCQQYQLKSEWQHTGKIAYYRSLKEMTVGVLGMGNIGKEVARSLKTFHSEVHAFTRTVPSPERMSNDVDKYWHTGELHEFLGQCDYIVNIMPSTPDTRGMLGGNTLKHAKKDAVFINIGRGDVISEGDLITALDAGYLSAAILDVFEVEPLPKESGLWKHPKVMLTPHSAGVSRAQDVTEAFLMNYKNFINGQPVSHVIDWKAGY</sequence>
<proteinExistence type="predicted"/>
<dbReference type="InterPro" id="IPR029752">
    <property type="entry name" value="D-isomer_DH_CS1"/>
</dbReference>
<evidence type="ECO:0000313" key="4">
    <source>
        <dbReference type="EMBL" id="KAK8399494.1"/>
    </source>
</evidence>
<name>A0AAW0UH82_SCYPA</name>
<dbReference type="FunFam" id="3.40.50.720:FF:000363">
    <property type="entry name" value="D-isomer specific 2-hydroxyacid dehydrogenase"/>
    <property type="match status" value="1"/>
</dbReference>
<dbReference type="AlphaFoldDB" id="A0AAW0UH82"/>
<dbReference type="PANTHER" id="PTHR43333:SF1">
    <property type="entry name" value="D-ISOMER SPECIFIC 2-HYDROXYACID DEHYDROGENASE NAD-BINDING DOMAIN-CONTAINING PROTEIN"/>
    <property type="match status" value="1"/>
</dbReference>
<dbReference type="EMBL" id="JARAKH010000011">
    <property type="protein sequence ID" value="KAK8399494.1"/>
    <property type="molecule type" value="Genomic_DNA"/>
</dbReference>
<feature type="domain" description="D-isomer specific 2-hydroxyacid dehydrogenase NAD-binding" evidence="3">
    <location>
        <begin position="144"/>
        <end position="323"/>
    </location>
</feature>
<gene>
    <name evidence="4" type="ORF">O3P69_003523</name>
</gene>
<keyword evidence="2" id="KW-0520">NAD</keyword>
<evidence type="ECO:0000259" key="3">
    <source>
        <dbReference type="Pfam" id="PF02826"/>
    </source>
</evidence>
<evidence type="ECO:0000256" key="2">
    <source>
        <dbReference type="ARBA" id="ARBA00023027"/>
    </source>
</evidence>
<dbReference type="PROSITE" id="PS00065">
    <property type="entry name" value="D_2_HYDROXYACID_DH_1"/>
    <property type="match status" value="1"/>
</dbReference>
<dbReference type="InterPro" id="IPR006140">
    <property type="entry name" value="D-isomer_DH_NAD-bd"/>
</dbReference>
<keyword evidence="5" id="KW-1185">Reference proteome</keyword>
<dbReference type="GO" id="GO:0016491">
    <property type="term" value="F:oxidoreductase activity"/>
    <property type="evidence" value="ECO:0007669"/>
    <property type="project" value="UniProtKB-KW"/>
</dbReference>
<evidence type="ECO:0000313" key="5">
    <source>
        <dbReference type="Proteomes" id="UP001487740"/>
    </source>
</evidence>
<dbReference type="Proteomes" id="UP001487740">
    <property type="component" value="Unassembled WGS sequence"/>
</dbReference>
<dbReference type="InterPro" id="IPR036291">
    <property type="entry name" value="NAD(P)-bd_dom_sf"/>
</dbReference>
<dbReference type="SUPFAM" id="SSF51735">
    <property type="entry name" value="NAD(P)-binding Rossmann-fold domains"/>
    <property type="match status" value="1"/>
</dbReference>
<dbReference type="PANTHER" id="PTHR43333">
    <property type="entry name" value="2-HACID_DH_C DOMAIN-CONTAINING PROTEIN"/>
    <property type="match status" value="1"/>
</dbReference>
<dbReference type="Gene3D" id="3.40.50.720">
    <property type="entry name" value="NAD(P)-binding Rossmann-like Domain"/>
    <property type="match status" value="2"/>
</dbReference>
<dbReference type="GO" id="GO:0051287">
    <property type="term" value="F:NAD binding"/>
    <property type="evidence" value="ECO:0007669"/>
    <property type="project" value="InterPro"/>
</dbReference>
<dbReference type="CDD" id="cd05300">
    <property type="entry name" value="2-Hacid_dh_1"/>
    <property type="match status" value="1"/>
</dbReference>
<accession>A0AAW0UH82</accession>
<reference evidence="4 5" key="1">
    <citation type="submission" date="2023-03" db="EMBL/GenBank/DDBJ databases">
        <title>High-quality genome of Scylla paramamosain provides insights in environmental adaptation.</title>
        <authorList>
            <person name="Zhang L."/>
        </authorList>
    </citation>
    <scope>NUCLEOTIDE SEQUENCE [LARGE SCALE GENOMIC DNA]</scope>
    <source>
        <strain evidence="4">LZ_2023a</strain>
        <tissue evidence="4">Muscle</tissue>
    </source>
</reference>
<dbReference type="Pfam" id="PF02826">
    <property type="entry name" value="2-Hacid_dh_C"/>
    <property type="match status" value="1"/>
</dbReference>
<organism evidence="4 5">
    <name type="scientific">Scylla paramamosain</name>
    <name type="common">Mud crab</name>
    <dbReference type="NCBI Taxonomy" id="85552"/>
    <lineage>
        <taxon>Eukaryota</taxon>
        <taxon>Metazoa</taxon>
        <taxon>Ecdysozoa</taxon>
        <taxon>Arthropoda</taxon>
        <taxon>Crustacea</taxon>
        <taxon>Multicrustacea</taxon>
        <taxon>Malacostraca</taxon>
        <taxon>Eumalacostraca</taxon>
        <taxon>Eucarida</taxon>
        <taxon>Decapoda</taxon>
        <taxon>Pleocyemata</taxon>
        <taxon>Brachyura</taxon>
        <taxon>Eubrachyura</taxon>
        <taxon>Portunoidea</taxon>
        <taxon>Portunidae</taxon>
        <taxon>Portuninae</taxon>
        <taxon>Scylla</taxon>
    </lineage>
</organism>